<dbReference type="InterPro" id="IPR036322">
    <property type="entry name" value="WD40_repeat_dom_sf"/>
</dbReference>
<dbReference type="GO" id="GO:0043531">
    <property type="term" value="F:ADP binding"/>
    <property type="evidence" value="ECO:0007669"/>
    <property type="project" value="InterPro"/>
</dbReference>
<dbReference type="PRINTS" id="PR00364">
    <property type="entry name" value="DISEASERSIST"/>
</dbReference>
<feature type="transmembrane region" description="Helical" evidence="4">
    <location>
        <begin position="47"/>
        <end position="66"/>
    </location>
</feature>
<dbReference type="InterPro" id="IPR020472">
    <property type="entry name" value="WD40_PAC1"/>
</dbReference>
<feature type="repeat" description="WD" evidence="3">
    <location>
        <begin position="896"/>
        <end position="937"/>
    </location>
</feature>
<feature type="repeat" description="WD" evidence="3">
    <location>
        <begin position="939"/>
        <end position="970"/>
    </location>
</feature>
<keyword evidence="5" id="KW-0732">Signal</keyword>
<evidence type="ECO:0000256" key="3">
    <source>
        <dbReference type="PROSITE-ProRule" id="PRU00221"/>
    </source>
</evidence>
<dbReference type="RefSeq" id="WP_173034989.1">
    <property type="nucleotide sequence ID" value="NZ_AP022870.1"/>
</dbReference>
<protein>
    <recommendedName>
        <fullName evidence="6">NB-ARC domain-containing protein</fullName>
    </recommendedName>
</protein>
<gene>
    <name evidence="7" type="ORF">Pflav_016950</name>
</gene>
<organism evidence="7 8">
    <name type="scientific">Phytohabitans flavus</name>
    <dbReference type="NCBI Taxonomy" id="1076124"/>
    <lineage>
        <taxon>Bacteria</taxon>
        <taxon>Bacillati</taxon>
        <taxon>Actinomycetota</taxon>
        <taxon>Actinomycetes</taxon>
        <taxon>Micromonosporales</taxon>
        <taxon>Micromonosporaceae</taxon>
    </lineage>
</organism>
<sequence>MRWWRFAFLVVAGLVAAVAAAVAAVAVNVASVGGSRWLPMVQSRPLWWLAGSTVAVAASGLLVWWAQHRYERGLVSLVPVAQRPESWVVDRPVEVDQIVAALRRGDGGTVGITTAVHGAGGFGKTTVAKLVRADRRVLRRFRGRVYWVTLGRDVRKGALVTRVNDLVRQVNPGRAESFTDLRQAAEHLAAVLALGSRRLIILDDVWFEDQLDAFPMAGRCARLVTTRVPSLVRAQGIPVKVDQMSEAQARAVLTADMPPLPSPVEAGLLVETGRWPLLLRLVNKILLDQLRLRTTTTAAAEALLTRLRLGGAFEVDELTGAAGRELDVADPGQRKEAIAATIEASTGILTSAERERFAELAIFAEDETVPVWLVHKLWQGTGGLDPLATDVLCVRLADLALLTLTPTDDGGTISLHDVLREHLQGELGQARLAALHRTFLEAVATGLPVVAPAESLESGSLDAGSRTIHTWWDLPDSARYLSDHLIEHLLAAERSAEAEAMATDLRWVGHRIEQSGPTAPYADLTLIDTARTARLRRLLGQTAHLLEPTEPAHSRIDILYSRIGHDPEWGGQISGLLPGRPSGTLVTRTPLPDLADPALRRTLISHAGPIKTLAIAPDGAWLAVAAGNTVRILDAVTGEHRSTLTGHTGRINALAMSPDGTWLATAGADQTVRTWDTSTGRQRALVAKRTARANVLAIAPDGTWLATATRDLLLVLDIRTGQRRFFIPGHVGWICAVAIAPDGTWLVTTSDDGAVRTWDAATGRRRGTLAGHTGRVHSVAIAPDGTWLVTASDDRTVRVWDAGTGRRRFTLTGYTDRVRAVAIAPDGTWLATASDDGAVRTWDAAKAQQRATLLGHTARVNAIAIASDGTWLATASDDGSVRLWDTTNTAQQPVKLTGRMRRVNAVIIAPDGTWLVTASTDGEVRILDHRRGSHPRIIATGHLDSARTVATAKDGTWVVTASGEGFARLWIAGARQPLTAYGRIDWHRVAAISAAGKWVAIANYDGTIHVVDAVTGHRLTMFYGPSSPTVAAPAPDGTWLAVADTDGAVRIWDIATGRRRAALDRATGRIRRLVVAPDGTWLATAGEDGSVRTWSSRTGRQHTQLASRQRHLKNAIIAPDGSWLATTNGDNAVHVWSAATGSPRAVLTGHTGSVNALAASPNSAHLATTGNDRTVRIWDAATGKAQAMMRVEQPVTACSWNPHGQHLTVGGDGGLYELTFRP</sequence>
<evidence type="ECO:0000259" key="6">
    <source>
        <dbReference type="Pfam" id="PF00931"/>
    </source>
</evidence>
<dbReference type="Gene3D" id="3.40.50.300">
    <property type="entry name" value="P-loop containing nucleotide triphosphate hydrolases"/>
    <property type="match status" value="1"/>
</dbReference>
<feature type="domain" description="NB-ARC" evidence="6">
    <location>
        <begin position="95"/>
        <end position="234"/>
    </location>
</feature>
<feature type="repeat" description="WD" evidence="3">
    <location>
        <begin position="1063"/>
        <end position="1104"/>
    </location>
</feature>
<dbReference type="SMART" id="SM00320">
    <property type="entry name" value="WD40"/>
    <property type="match status" value="15"/>
</dbReference>
<feature type="repeat" description="WD" evidence="3">
    <location>
        <begin position="1035"/>
        <end position="1062"/>
    </location>
</feature>
<feature type="repeat" description="WD" evidence="3">
    <location>
        <begin position="1147"/>
        <end position="1188"/>
    </location>
</feature>
<feature type="repeat" description="WD" evidence="3">
    <location>
        <begin position="644"/>
        <end position="685"/>
    </location>
</feature>
<dbReference type="InterPro" id="IPR015943">
    <property type="entry name" value="WD40/YVTN_repeat-like_dom_sf"/>
</dbReference>
<reference evidence="7 8" key="2">
    <citation type="submission" date="2020-03" db="EMBL/GenBank/DDBJ databases">
        <authorList>
            <person name="Ichikawa N."/>
            <person name="Kimura A."/>
            <person name="Kitahashi Y."/>
            <person name="Uohara A."/>
        </authorList>
    </citation>
    <scope>NUCLEOTIDE SEQUENCE [LARGE SCALE GENOMIC DNA]</scope>
    <source>
        <strain evidence="7 8">NBRC 107702</strain>
    </source>
</reference>
<keyword evidence="8" id="KW-1185">Reference proteome</keyword>
<dbReference type="PROSITE" id="PS50082">
    <property type="entry name" value="WD_REPEATS_2"/>
    <property type="match status" value="11"/>
</dbReference>
<feature type="repeat" description="WD" evidence="3">
    <location>
        <begin position="811"/>
        <end position="852"/>
    </location>
</feature>
<feature type="repeat" description="WD" evidence="3">
    <location>
        <begin position="1105"/>
        <end position="1146"/>
    </location>
</feature>
<dbReference type="InterPro" id="IPR001680">
    <property type="entry name" value="WD40_rpt"/>
</dbReference>
<feature type="repeat" description="WD" evidence="3">
    <location>
        <begin position="727"/>
        <end position="768"/>
    </location>
</feature>
<proteinExistence type="predicted"/>
<dbReference type="SUPFAM" id="SSF50978">
    <property type="entry name" value="WD40 repeat-like"/>
    <property type="match status" value="2"/>
</dbReference>
<dbReference type="PANTHER" id="PTHR19879:SF9">
    <property type="entry name" value="TRANSCRIPTION INITIATION FACTOR TFIID SUBUNIT 5"/>
    <property type="match status" value="1"/>
</dbReference>
<dbReference type="Pfam" id="PF00931">
    <property type="entry name" value="NB-ARC"/>
    <property type="match status" value="1"/>
</dbReference>
<dbReference type="Gene3D" id="2.130.10.10">
    <property type="entry name" value="YVTN repeat-like/Quinoprotein amine dehydrogenase"/>
    <property type="match status" value="5"/>
</dbReference>
<dbReference type="GO" id="GO:0005829">
    <property type="term" value="C:cytosol"/>
    <property type="evidence" value="ECO:0007669"/>
    <property type="project" value="UniProtKB-ARBA"/>
</dbReference>
<dbReference type="PRINTS" id="PR00320">
    <property type="entry name" value="GPROTEINBRPT"/>
</dbReference>
<dbReference type="CDD" id="cd00200">
    <property type="entry name" value="WD40"/>
    <property type="match status" value="2"/>
</dbReference>
<dbReference type="KEGG" id="pfla:Pflav_016950"/>
<dbReference type="EMBL" id="AP022870">
    <property type="protein sequence ID" value="BCB75285.1"/>
    <property type="molecule type" value="Genomic_DNA"/>
</dbReference>
<evidence type="ECO:0000313" key="8">
    <source>
        <dbReference type="Proteomes" id="UP000502508"/>
    </source>
</evidence>
<keyword evidence="4" id="KW-1133">Transmembrane helix</keyword>
<dbReference type="PANTHER" id="PTHR19879">
    <property type="entry name" value="TRANSCRIPTION INITIATION FACTOR TFIID"/>
    <property type="match status" value="1"/>
</dbReference>
<name>A0A6F8XN81_9ACTN</name>
<accession>A0A6F8XN81</accession>
<feature type="repeat" description="WD" evidence="3">
    <location>
        <begin position="769"/>
        <end position="810"/>
    </location>
</feature>
<keyword evidence="4" id="KW-0472">Membrane</keyword>
<feature type="signal peptide" evidence="5">
    <location>
        <begin position="1"/>
        <end position="23"/>
    </location>
</feature>
<dbReference type="InterPro" id="IPR002182">
    <property type="entry name" value="NB-ARC"/>
</dbReference>
<dbReference type="Pfam" id="PF00400">
    <property type="entry name" value="WD40"/>
    <property type="match status" value="12"/>
</dbReference>
<evidence type="ECO:0000256" key="5">
    <source>
        <dbReference type="SAM" id="SignalP"/>
    </source>
</evidence>
<dbReference type="PROSITE" id="PS50294">
    <property type="entry name" value="WD_REPEATS_REGION"/>
    <property type="match status" value="7"/>
</dbReference>
<evidence type="ECO:0000256" key="1">
    <source>
        <dbReference type="ARBA" id="ARBA00022574"/>
    </source>
</evidence>
<feature type="chain" id="PRO_5026263657" description="NB-ARC domain-containing protein" evidence="5">
    <location>
        <begin position="24"/>
        <end position="1222"/>
    </location>
</feature>
<keyword evidence="4" id="KW-0812">Transmembrane</keyword>
<dbReference type="Gene3D" id="1.25.40.370">
    <property type="match status" value="1"/>
</dbReference>
<dbReference type="InterPro" id="IPR027417">
    <property type="entry name" value="P-loop_NTPase"/>
</dbReference>
<dbReference type="SUPFAM" id="SSF52540">
    <property type="entry name" value="P-loop containing nucleoside triphosphate hydrolases"/>
    <property type="match status" value="1"/>
</dbReference>
<reference evidence="7 8" key="1">
    <citation type="submission" date="2020-03" db="EMBL/GenBank/DDBJ databases">
        <title>Whole genome shotgun sequence of Phytohabitans flavus NBRC 107702.</title>
        <authorList>
            <person name="Komaki H."/>
            <person name="Tamura T."/>
        </authorList>
    </citation>
    <scope>NUCLEOTIDE SEQUENCE [LARGE SCALE GENOMIC DNA]</scope>
    <source>
        <strain evidence="7 8">NBRC 107702</strain>
    </source>
</reference>
<dbReference type="AlphaFoldDB" id="A0A6F8XN81"/>
<evidence type="ECO:0000313" key="7">
    <source>
        <dbReference type="EMBL" id="BCB75285.1"/>
    </source>
</evidence>
<dbReference type="InterPro" id="IPR019775">
    <property type="entry name" value="WD40_repeat_CS"/>
</dbReference>
<evidence type="ECO:0000256" key="4">
    <source>
        <dbReference type="SAM" id="Phobius"/>
    </source>
</evidence>
<dbReference type="PROSITE" id="PS00678">
    <property type="entry name" value="WD_REPEATS_1"/>
    <property type="match status" value="3"/>
</dbReference>
<dbReference type="Gene3D" id="1.10.10.10">
    <property type="entry name" value="Winged helix-like DNA-binding domain superfamily/Winged helix DNA-binding domain"/>
    <property type="match status" value="1"/>
</dbReference>
<dbReference type="InterPro" id="IPR036388">
    <property type="entry name" value="WH-like_DNA-bd_sf"/>
</dbReference>
<dbReference type="Proteomes" id="UP000502508">
    <property type="component" value="Chromosome"/>
</dbReference>
<feature type="repeat" description="WD" evidence="3">
    <location>
        <begin position="853"/>
        <end position="894"/>
    </location>
</feature>
<evidence type="ECO:0000256" key="2">
    <source>
        <dbReference type="ARBA" id="ARBA00022737"/>
    </source>
</evidence>
<keyword evidence="2" id="KW-0677">Repeat</keyword>
<keyword evidence="1 3" id="KW-0853">WD repeat</keyword>